<sequence>MSIDEVMKGFDKEKISVVMDEDYSPDVEIKKLQPTFTNPVFVYSDKSVSSDVSSSSLSPAFDASGWKSDEPDVPATARFYICLGFTLDDNRKCYYGDNEEQVAMDYLKENYTPRHDGSVKSFEVISKAGGGLYPYLDGSMWLSDRLNVQVAIKGVYITQDCISGDAYNCVYGDVEKAFSGTQNALIRINDHWAYGSTMPASSSFTPITPQINKPVQIIGDLDSVYDKLEDNPPALDVALLTRLINYFMMQAASSTDYKGILFSSTDLFTEEEVNKALKALNISPTHLELLSPVVDHVTNQVDITFPQNVNNATNNVLSGGGSLSGSGEAISDADLPEINLPDMQEPPGGNEILKTLLDLLPLEGVSLTPTNVACPVILLDIWEKHIVIDNHCELIEKIRPLFAIFSLLIWSLAAFRVVFYA</sequence>
<evidence type="ECO:0008006" key="4">
    <source>
        <dbReference type="Google" id="ProtNLM"/>
    </source>
</evidence>
<organism evidence="2 3">
    <name type="scientific">Candidatus Sodalis endolongispinus</name>
    <dbReference type="NCBI Taxonomy" id="2812662"/>
    <lineage>
        <taxon>Bacteria</taxon>
        <taxon>Pseudomonadati</taxon>
        <taxon>Pseudomonadota</taxon>
        <taxon>Gammaproteobacteria</taxon>
        <taxon>Enterobacterales</taxon>
        <taxon>Bruguierivoracaceae</taxon>
        <taxon>Sodalis</taxon>
    </lineage>
</organism>
<dbReference type="RefSeq" id="WP_215670794.1">
    <property type="nucleotide sequence ID" value="NZ_JAFJYC010000002.1"/>
</dbReference>
<keyword evidence="3" id="KW-1185">Reference proteome</keyword>
<name>A0ABS5YDY9_9GAMM</name>
<evidence type="ECO:0000313" key="2">
    <source>
        <dbReference type="EMBL" id="MBT9433177.1"/>
    </source>
</evidence>
<dbReference type="Proteomes" id="UP000811282">
    <property type="component" value="Unassembled WGS sequence"/>
</dbReference>
<reference evidence="2 3" key="1">
    <citation type="journal article" date="2021" name="Genome Biol. Evol.">
        <title>The evolution of interdependence in a four-way mealybug symbiosis.</title>
        <authorList>
            <person name="Garber A.I."/>
            <person name="Kupper M."/>
            <person name="Laetsch D.R."/>
            <person name="Weldon S.R."/>
            <person name="Ladinsky M.S."/>
            <person name="Bjorkman P.J."/>
            <person name="McCutcheon J.P."/>
        </authorList>
    </citation>
    <scope>NUCLEOTIDE SEQUENCE [LARGE SCALE GENOMIC DNA]</scope>
    <source>
        <strain evidence="2">SOD</strain>
    </source>
</reference>
<evidence type="ECO:0000313" key="3">
    <source>
        <dbReference type="Proteomes" id="UP000811282"/>
    </source>
</evidence>
<feature type="transmembrane region" description="Helical" evidence="1">
    <location>
        <begin position="401"/>
        <end position="419"/>
    </location>
</feature>
<keyword evidence="1" id="KW-0472">Membrane</keyword>
<comment type="caution">
    <text evidence="2">The sequence shown here is derived from an EMBL/GenBank/DDBJ whole genome shotgun (WGS) entry which is preliminary data.</text>
</comment>
<dbReference type="EMBL" id="JAFJYC010000002">
    <property type="protein sequence ID" value="MBT9433177.1"/>
    <property type="molecule type" value="Genomic_DNA"/>
</dbReference>
<accession>A0ABS5YDY9</accession>
<proteinExistence type="predicted"/>
<protein>
    <recommendedName>
        <fullName evidence="4">Phage protein</fullName>
    </recommendedName>
</protein>
<keyword evidence="1" id="KW-0812">Transmembrane</keyword>
<keyword evidence="1" id="KW-1133">Transmembrane helix</keyword>
<gene>
    <name evidence="2" type="ORF">JZM24_15545</name>
</gene>
<evidence type="ECO:0000256" key="1">
    <source>
        <dbReference type="SAM" id="Phobius"/>
    </source>
</evidence>